<dbReference type="InterPro" id="IPR008501">
    <property type="entry name" value="THOC7/Mft1"/>
</dbReference>
<dbReference type="OrthoDB" id="205166at2759"/>
<feature type="compositionally biased region" description="Low complexity" evidence="3">
    <location>
        <begin position="206"/>
        <end position="224"/>
    </location>
</feature>
<evidence type="ECO:0000256" key="1">
    <source>
        <dbReference type="ARBA" id="ARBA00004123"/>
    </source>
</evidence>
<organism evidence="4 5">
    <name type="scientific">Rhodotorula taiwanensis</name>
    <dbReference type="NCBI Taxonomy" id="741276"/>
    <lineage>
        <taxon>Eukaryota</taxon>
        <taxon>Fungi</taxon>
        <taxon>Dikarya</taxon>
        <taxon>Basidiomycota</taxon>
        <taxon>Pucciniomycotina</taxon>
        <taxon>Microbotryomycetes</taxon>
        <taxon>Sporidiobolales</taxon>
        <taxon>Sporidiobolaceae</taxon>
        <taxon>Rhodotorula</taxon>
    </lineage>
</organism>
<feature type="compositionally biased region" description="Basic and acidic residues" evidence="3">
    <location>
        <begin position="225"/>
        <end position="235"/>
    </location>
</feature>
<feature type="region of interest" description="Disordered" evidence="3">
    <location>
        <begin position="187"/>
        <end position="316"/>
    </location>
</feature>
<name>A0A2S5B2R2_9BASI</name>
<evidence type="ECO:0000313" key="4">
    <source>
        <dbReference type="EMBL" id="POY71067.1"/>
    </source>
</evidence>
<evidence type="ECO:0000256" key="2">
    <source>
        <dbReference type="ARBA" id="ARBA00023242"/>
    </source>
</evidence>
<dbReference type="Pfam" id="PF05615">
    <property type="entry name" value="THOC7"/>
    <property type="match status" value="1"/>
</dbReference>
<feature type="compositionally biased region" description="Basic and acidic residues" evidence="3">
    <location>
        <begin position="271"/>
        <end position="286"/>
    </location>
</feature>
<reference evidence="4 5" key="1">
    <citation type="journal article" date="2018" name="Front. Microbiol.">
        <title>Prospects for Fungal Bioremediation of Acidic Radioactive Waste Sites: Characterization and Genome Sequence of Rhodotorula taiwanensis MD1149.</title>
        <authorList>
            <person name="Tkavc R."/>
            <person name="Matrosova V.Y."/>
            <person name="Grichenko O.E."/>
            <person name="Gostincar C."/>
            <person name="Volpe R.P."/>
            <person name="Klimenkova P."/>
            <person name="Gaidamakova E.K."/>
            <person name="Zhou C.E."/>
            <person name="Stewart B.J."/>
            <person name="Lyman M.G."/>
            <person name="Malfatti S.A."/>
            <person name="Rubinfeld B."/>
            <person name="Courtot M."/>
            <person name="Singh J."/>
            <person name="Dalgard C.L."/>
            <person name="Hamilton T."/>
            <person name="Frey K.G."/>
            <person name="Gunde-Cimerman N."/>
            <person name="Dugan L."/>
            <person name="Daly M.J."/>
        </authorList>
    </citation>
    <scope>NUCLEOTIDE SEQUENCE [LARGE SCALE GENOMIC DNA]</scope>
    <source>
        <strain evidence="4 5">MD1149</strain>
    </source>
</reference>
<evidence type="ECO:0008006" key="6">
    <source>
        <dbReference type="Google" id="ProtNLM"/>
    </source>
</evidence>
<dbReference type="GO" id="GO:0006397">
    <property type="term" value="P:mRNA processing"/>
    <property type="evidence" value="ECO:0007669"/>
    <property type="project" value="InterPro"/>
</dbReference>
<gene>
    <name evidence="4" type="ORF">BMF94_5994</name>
</gene>
<evidence type="ECO:0000313" key="5">
    <source>
        <dbReference type="Proteomes" id="UP000237144"/>
    </source>
</evidence>
<keyword evidence="5" id="KW-1185">Reference proteome</keyword>
<feature type="compositionally biased region" description="Basic and acidic residues" evidence="3">
    <location>
        <begin position="296"/>
        <end position="309"/>
    </location>
</feature>
<comment type="caution">
    <text evidence="4">The sequence shown here is derived from an EMBL/GenBank/DDBJ whole genome shotgun (WGS) entry which is preliminary data.</text>
</comment>
<comment type="subcellular location">
    <subcellularLocation>
        <location evidence="1">Nucleus</location>
    </subcellularLocation>
</comment>
<accession>A0A2S5B2R2</accession>
<keyword evidence="2" id="KW-0539">Nucleus</keyword>
<dbReference type="EMBL" id="PJQD01000088">
    <property type="protein sequence ID" value="POY71067.1"/>
    <property type="molecule type" value="Genomic_DNA"/>
</dbReference>
<dbReference type="GO" id="GO:0000445">
    <property type="term" value="C:THO complex part of transcription export complex"/>
    <property type="evidence" value="ECO:0007669"/>
    <property type="project" value="InterPro"/>
</dbReference>
<dbReference type="Proteomes" id="UP000237144">
    <property type="component" value="Unassembled WGS sequence"/>
</dbReference>
<proteinExistence type="predicted"/>
<dbReference type="AlphaFoldDB" id="A0A2S5B2R2"/>
<feature type="compositionally biased region" description="Basic and acidic residues" evidence="3">
    <location>
        <begin position="187"/>
        <end position="199"/>
    </location>
</feature>
<evidence type="ECO:0000256" key="3">
    <source>
        <dbReference type="SAM" id="MobiDB-lite"/>
    </source>
</evidence>
<sequence length="316" mass="35468">MKPRERLFADASLRPYAETRAQSDSKHLKRVSKTIRDFYGLLADDARGDKLLAAHSILTVGLDQLEQQLGKTKRIELVTHAEIQEYRREVAALEQTSEETRQRLVDLRKRLEEAQQERARRIEYDAIAKTISKLPDREKGKESLDKLNGDIELLRQEERTYSETWQTRKVAFDGIVSSLEAMQEAIRDEKAEQERRRALDEDEADAGAQPSAAGGDSAASGTQDDASRPQRRDDTGDATNTPQRAGSLDPNAKVFVPGPAGAEGGEEGEDVEMRDPDTEEEPRRQAEAGAAETDDDARRTDREEGQMTDDREEGEM</sequence>
<dbReference type="STRING" id="741276.A0A2S5B2R2"/>
<protein>
    <recommendedName>
        <fullName evidence="6">THO complex subunit 7</fullName>
    </recommendedName>
</protein>